<evidence type="ECO:0000259" key="13">
    <source>
        <dbReference type="Pfam" id="PF01507"/>
    </source>
</evidence>
<evidence type="ECO:0000256" key="6">
    <source>
        <dbReference type="ARBA" id="ARBA00024298"/>
    </source>
</evidence>
<evidence type="ECO:0000256" key="5">
    <source>
        <dbReference type="ARBA" id="ARBA00023014"/>
    </source>
</evidence>
<dbReference type="GO" id="GO:0043866">
    <property type="term" value="F:adenylyl-sulfate reductase (thioredoxin) activity"/>
    <property type="evidence" value="ECO:0007669"/>
    <property type="project" value="UniProtKB-EC"/>
</dbReference>
<comment type="similarity">
    <text evidence="1 12">Belongs to the PAPS reductase family. CysH subfamily.</text>
</comment>
<reference evidence="14" key="1">
    <citation type="submission" date="2022-09" db="EMBL/GenBank/DDBJ databases">
        <title>Complete Genomes of Fervidibacillus albus and Fervidibacillus halotolerans isolated from tidal flat sediments.</title>
        <authorList>
            <person name="Kwon K.K."/>
            <person name="Yang S.-H."/>
            <person name="Park M.J."/>
            <person name="Oh H.-M."/>
        </authorList>
    </citation>
    <scope>NUCLEOTIDE SEQUENCE</scope>
    <source>
        <strain evidence="14">MEBiC13591</strain>
    </source>
</reference>
<dbReference type="GO" id="GO:0051539">
    <property type="term" value="F:4 iron, 4 sulfur cluster binding"/>
    <property type="evidence" value="ECO:0007669"/>
    <property type="project" value="UniProtKB-UniRule"/>
</dbReference>
<evidence type="ECO:0000256" key="11">
    <source>
        <dbReference type="ARBA" id="ARBA00032041"/>
    </source>
</evidence>
<gene>
    <name evidence="12" type="primary">cysH</name>
    <name evidence="14" type="ORF">OE104_06345</name>
</gene>
<comment type="cofactor">
    <cofactor evidence="12">
        <name>[4Fe-4S] cluster</name>
        <dbReference type="ChEBI" id="CHEBI:49883"/>
    </cofactor>
    <text evidence="12">Binds 1 [4Fe-4S] cluster per subunit.</text>
</comment>
<dbReference type="GO" id="GO:0004604">
    <property type="term" value="F:phosphoadenylyl-sulfate reductase (thioredoxin) activity"/>
    <property type="evidence" value="ECO:0007669"/>
    <property type="project" value="UniProtKB-UniRule"/>
</dbReference>
<dbReference type="EC" id="1.8.4.10" evidence="8 12"/>
<evidence type="ECO:0000313" key="14">
    <source>
        <dbReference type="EMBL" id="WAA11260.1"/>
    </source>
</evidence>
<feature type="binding site" evidence="12">
    <location>
        <position position="183"/>
    </location>
    <ligand>
        <name>[4Fe-4S] cluster</name>
        <dbReference type="ChEBI" id="CHEBI:49883"/>
    </ligand>
</feature>
<comment type="subcellular location">
    <subcellularLocation>
        <location evidence="12">Cytoplasm</location>
    </subcellularLocation>
</comment>
<evidence type="ECO:0000256" key="10">
    <source>
        <dbReference type="ARBA" id="ARBA00030894"/>
    </source>
</evidence>
<dbReference type="GO" id="GO:0070814">
    <property type="term" value="P:hydrogen sulfide biosynthetic process"/>
    <property type="evidence" value="ECO:0007669"/>
    <property type="project" value="UniProtKB-UniRule"/>
</dbReference>
<protein>
    <recommendedName>
        <fullName evidence="9 12">Adenosine 5'-phosphosulfate reductase</fullName>
        <shortName evidence="12">APS reductase</shortName>
        <ecNumber evidence="8 12">1.8.4.10</ecNumber>
    </recommendedName>
    <alternativeName>
        <fullName evidence="11 12">5'-adenylylsulfate reductase</fullName>
    </alternativeName>
    <alternativeName>
        <fullName evidence="10 12">Thioredoxin-dependent 5'-adenylylsulfate reductase</fullName>
    </alternativeName>
</protein>
<dbReference type="NCBIfam" id="TIGR00434">
    <property type="entry name" value="cysH"/>
    <property type="match status" value="1"/>
</dbReference>
<dbReference type="GO" id="GO:0046872">
    <property type="term" value="F:metal ion binding"/>
    <property type="evidence" value="ECO:0007669"/>
    <property type="project" value="UniProtKB-KW"/>
</dbReference>
<organism evidence="14 15">
    <name type="scientific">Fervidibacillus albus</name>
    <dbReference type="NCBI Taxonomy" id="2980026"/>
    <lineage>
        <taxon>Bacteria</taxon>
        <taxon>Bacillati</taxon>
        <taxon>Bacillota</taxon>
        <taxon>Bacilli</taxon>
        <taxon>Bacillales</taxon>
        <taxon>Bacillaceae</taxon>
        <taxon>Fervidibacillus</taxon>
    </lineage>
</organism>
<evidence type="ECO:0000256" key="8">
    <source>
        <dbReference type="ARBA" id="ARBA00024386"/>
    </source>
</evidence>
<dbReference type="InterPro" id="IPR011798">
    <property type="entry name" value="APS_reductase"/>
</dbReference>
<dbReference type="KEGG" id="faf:OE104_06345"/>
<keyword evidence="3 12" id="KW-0560">Oxidoreductase</keyword>
<keyword evidence="4 12" id="KW-0408">Iron</keyword>
<evidence type="ECO:0000256" key="7">
    <source>
        <dbReference type="ARBA" id="ARBA00024327"/>
    </source>
</evidence>
<dbReference type="GO" id="GO:0019344">
    <property type="term" value="P:cysteine biosynthetic process"/>
    <property type="evidence" value="ECO:0007669"/>
    <property type="project" value="InterPro"/>
</dbReference>
<dbReference type="CDD" id="cd23945">
    <property type="entry name" value="PAPS_reductase"/>
    <property type="match status" value="1"/>
</dbReference>
<comment type="function">
    <text evidence="6 12">Catalyzes the formation of sulfite from adenosine 5'-phosphosulfate (APS) using thioredoxin as an electron donor.</text>
</comment>
<name>A0A9E8LX36_9BACI</name>
<comment type="pathway">
    <text evidence="7 12">Sulfur metabolism; hydrogen sulfide biosynthesis; sulfite from sulfate.</text>
</comment>
<proteinExistence type="inferred from homology"/>
<dbReference type="Pfam" id="PF01507">
    <property type="entry name" value="PAPS_reduct"/>
    <property type="match status" value="1"/>
</dbReference>
<feature type="domain" description="Phosphoadenosine phosphosulphate reductase" evidence="13">
    <location>
        <begin position="14"/>
        <end position="186"/>
    </location>
</feature>
<dbReference type="AlphaFoldDB" id="A0A9E8LX36"/>
<evidence type="ECO:0000256" key="9">
    <source>
        <dbReference type="ARBA" id="ARBA00029514"/>
    </source>
</evidence>
<evidence type="ECO:0000256" key="3">
    <source>
        <dbReference type="ARBA" id="ARBA00023002"/>
    </source>
</evidence>
<dbReference type="GO" id="GO:0005737">
    <property type="term" value="C:cytoplasm"/>
    <property type="evidence" value="ECO:0007669"/>
    <property type="project" value="UniProtKB-SubCell"/>
</dbReference>
<dbReference type="EMBL" id="CP106878">
    <property type="protein sequence ID" value="WAA11260.1"/>
    <property type="molecule type" value="Genomic_DNA"/>
</dbReference>
<dbReference type="InterPro" id="IPR004511">
    <property type="entry name" value="PAPS/APS_Rdtase"/>
</dbReference>
<dbReference type="PIRSF" id="PIRSF000857">
    <property type="entry name" value="PAPS_reductase"/>
    <property type="match status" value="1"/>
</dbReference>
<dbReference type="InterPro" id="IPR014729">
    <property type="entry name" value="Rossmann-like_a/b/a_fold"/>
</dbReference>
<keyword evidence="15" id="KW-1185">Reference proteome</keyword>
<dbReference type="HAMAP" id="MF_00063">
    <property type="entry name" value="CysH"/>
    <property type="match status" value="1"/>
</dbReference>
<keyword evidence="5 12" id="KW-0411">Iron-sulfur</keyword>
<accession>A0A9E8LX36</accession>
<keyword evidence="2 12" id="KW-0963">Cytoplasm</keyword>
<dbReference type="PANTHER" id="PTHR46509:SF1">
    <property type="entry name" value="PHOSPHOADENOSINE PHOSPHOSULFATE REDUCTASE"/>
    <property type="match status" value="1"/>
</dbReference>
<dbReference type="GO" id="GO:0019379">
    <property type="term" value="P:sulfate assimilation, phosphoadenylyl sulfate reduction by phosphoadenylyl-sulfate reductase (thioredoxin)"/>
    <property type="evidence" value="ECO:0007669"/>
    <property type="project" value="UniProtKB-UniRule"/>
</dbReference>
<dbReference type="NCBIfam" id="NF002537">
    <property type="entry name" value="PRK02090.1"/>
    <property type="match status" value="1"/>
</dbReference>
<dbReference type="PANTHER" id="PTHR46509">
    <property type="entry name" value="PHOSPHOADENOSINE PHOSPHOSULFATE REDUCTASE"/>
    <property type="match status" value="1"/>
</dbReference>
<sequence length="229" mass="26474">MDVLKWAFQQYGEQIIYACSFGAEGIVLIDLISKISTKAKVVFLDTGLHFPETYELIERVKNLYPNIQLTKVTPKWSVQEQAERVGDKLWKTDPNRCCYFRKVEPLQRTLTKYEAWISGIRKEQSLSRQKTEYINKDEKFQKIKICPLIHWTWEDVLRYIQLNHLPYNPLHDQGFPSIGCAPCTLPVESGADFRSGRWKGFAKTECGIHQNGNLVFNDSSQRKKGNVGG</sequence>
<evidence type="ECO:0000256" key="4">
    <source>
        <dbReference type="ARBA" id="ARBA00023004"/>
    </source>
</evidence>
<comment type="catalytic activity">
    <reaction evidence="12">
        <text>[thioredoxin]-disulfide + sulfite + AMP + 2 H(+) = adenosine 5'-phosphosulfate + [thioredoxin]-dithiol</text>
        <dbReference type="Rhea" id="RHEA:21976"/>
        <dbReference type="Rhea" id="RHEA-COMP:10698"/>
        <dbReference type="Rhea" id="RHEA-COMP:10700"/>
        <dbReference type="ChEBI" id="CHEBI:15378"/>
        <dbReference type="ChEBI" id="CHEBI:17359"/>
        <dbReference type="ChEBI" id="CHEBI:29950"/>
        <dbReference type="ChEBI" id="CHEBI:50058"/>
        <dbReference type="ChEBI" id="CHEBI:58243"/>
        <dbReference type="ChEBI" id="CHEBI:456215"/>
        <dbReference type="EC" id="1.8.4.10"/>
    </reaction>
</comment>
<feature type="binding site" evidence="12">
    <location>
        <position position="180"/>
    </location>
    <ligand>
        <name>[4Fe-4S] cluster</name>
        <dbReference type="ChEBI" id="CHEBI:49883"/>
    </ligand>
</feature>
<feature type="active site" description="Nucleophile; cysteine thiosulfonate intermediate" evidence="12">
    <location>
        <position position="206"/>
    </location>
</feature>
<dbReference type="InterPro" id="IPR002500">
    <property type="entry name" value="PAPS_reduct_dom"/>
</dbReference>
<evidence type="ECO:0000256" key="1">
    <source>
        <dbReference type="ARBA" id="ARBA00009732"/>
    </source>
</evidence>
<feature type="binding site" evidence="12">
    <location>
        <position position="98"/>
    </location>
    <ligand>
        <name>[4Fe-4S] cluster</name>
        <dbReference type="ChEBI" id="CHEBI:49883"/>
    </ligand>
</feature>
<evidence type="ECO:0000256" key="12">
    <source>
        <dbReference type="HAMAP-Rule" id="MF_00063"/>
    </source>
</evidence>
<dbReference type="Gene3D" id="3.40.50.620">
    <property type="entry name" value="HUPs"/>
    <property type="match status" value="1"/>
</dbReference>
<dbReference type="Proteomes" id="UP001164718">
    <property type="component" value="Chromosome"/>
</dbReference>
<feature type="binding site" evidence="12">
    <location>
        <position position="97"/>
    </location>
    <ligand>
        <name>[4Fe-4S] cluster</name>
        <dbReference type="ChEBI" id="CHEBI:49883"/>
    </ligand>
</feature>
<dbReference type="SUPFAM" id="SSF52402">
    <property type="entry name" value="Adenine nucleotide alpha hydrolases-like"/>
    <property type="match status" value="1"/>
</dbReference>
<keyword evidence="12" id="KW-0479">Metal-binding</keyword>
<evidence type="ECO:0000256" key="2">
    <source>
        <dbReference type="ARBA" id="ARBA00022490"/>
    </source>
</evidence>
<evidence type="ECO:0000313" key="15">
    <source>
        <dbReference type="Proteomes" id="UP001164718"/>
    </source>
</evidence>
<dbReference type="NCBIfam" id="TIGR02055">
    <property type="entry name" value="APS_reductase"/>
    <property type="match status" value="1"/>
</dbReference>